<protein>
    <recommendedName>
        <fullName evidence="2">DUF8004 domain-containing protein</fullName>
    </recommendedName>
</protein>
<comment type="caution">
    <text evidence="3">The sequence shown here is derived from an EMBL/GenBank/DDBJ whole genome shotgun (WGS) entry which is preliminary data.</text>
</comment>
<feature type="region of interest" description="Disordered" evidence="1">
    <location>
        <begin position="1047"/>
        <end position="1133"/>
    </location>
</feature>
<evidence type="ECO:0000259" key="2">
    <source>
        <dbReference type="Pfam" id="PF26013"/>
    </source>
</evidence>
<feature type="compositionally biased region" description="Polar residues" evidence="1">
    <location>
        <begin position="213"/>
        <end position="223"/>
    </location>
</feature>
<feature type="compositionally biased region" description="Basic and acidic residues" evidence="1">
    <location>
        <begin position="1106"/>
        <end position="1123"/>
    </location>
</feature>
<dbReference type="OrthoDB" id="5300331at2759"/>
<name>A0A162KNM4_CORDF</name>
<dbReference type="EMBL" id="AZHF01000001">
    <property type="protein sequence ID" value="OAA81776.1"/>
    <property type="molecule type" value="Genomic_DNA"/>
</dbReference>
<dbReference type="PANTHER" id="PTHR39601">
    <property type="entry name" value="CHORIOGENIN HMINOR"/>
    <property type="match status" value="1"/>
</dbReference>
<dbReference type="InterPro" id="IPR058317">
    <property type="entry name" value="DUF8004"/>
</dbReference>
<feature type="domain" description="DUF8004" evidence="2">
    <location>
        <begin position="566"/>
        <end position="658"/>
    </location>
</feature>
<dbReference type="Pfam" id="PF26013">
    <property type="entry name" value="DUF8004"/>
    <property type="match status" value="1"/>
</dbReference>
<organism evidence="3 4">
    <name type="scientific">Akanthomyces lecanii RCEF 1005</name>
    <dbReference type="NCBI Taxonomy" id="1081108"/>
    <lineage>
        <taxon>Eukaryota</taxon>
        <taxon>Fungi</taxon>
        <taxon>Dikarya</taxon>
        <taxon>Ascomycota</taxon>
        <taxon>Pezizomycotina</taxon>
        <taxon>Sordariomycetes</taxon>
        <taxon>Hypocreomycetidae</taxon>
        <taxon>Hypocreales</taxon>
        <taxon>Cordycipitaceae</taxon>
        <taxon>Akanthomyces</taxon>
        <taxon>Cordyceps confragosa</taxon>
    </lineage>
</organism>
<sequence>MTSSKSLRADMLPSSLSLSLSPAKQQQLPPSPTESESPTRSPQRRRPSYDFFPSQNSGSPRRTSHAVKPIKYDFPKAPLPPSPPRHTAKNKSRKWGERLSSLLPMLTSSSSATDLSSASIRRKPVGLPEPGKLSPTETPPPPPYKEHDSKHSPPIDPLDTTANTGSERGTSPPPLSVDAFLFSNNNMLPQSATMPILRTEIPHSALGIDEQPQIASATGSIAQPSYEAQLPPLQEIAPQKPASRDGSPDEGTGDLRGPRKLRKNSGSPKRPRANSYQAGPSIAVPGLRSSSTMPLSDLRGRSVSSHPTLSVTEIGAPPSMPPPPIPRPSSRGPSPKRTNQSPNRGRLRKSWMPGGRSRSNSIEVSSPNAKMQAWIMTDENTSEYNPTFLKNAEKVPELWNENGHVLVYLYPRGSGCGPSFKVPEFTISSSYLFNELLASEPLSAVGQPRSRSFGGRDSLSVDDASRIHSPPTGQSEDFSNELKLYLPVARPSASTHLVAPGEGGDNELDRLIAIRNLFAFLTGQPLVGTKSRPTVFMAFLEIAELLEEYSFTGIDGTGFGNAVDLSFSFYSDFLGLSDCRHSREKTIEALILGERMRNVDLYNEAFAHAAGKYSAIIDLRLSLFDKISPLTRQRLERAHIDLVNRQHNVNDHLEQFEFPSIFAGTANSTSISEMKNIRFKVWRNSFTKMRSFMLSYYKSTFGSWPPKASSKKNPFMESGLNRLVLKMLYSDMCALYDLLVDRTDLTSRVIDHMPELSSDPEKITRSAIRNIMSEYDRSRPPVLPPIPFDLPQLPTVQAIHETYSSLSAKDQAKFDKKLKEHELLLILNKAYNYDTNGIKLPFLDQFKEFESREAKGKMKQDIIDQRIGYWIFLYAVLQSLPMLVVDAPGLKHTEGTEYFLCQPPMGQPPWAVDGQVRKQWYEVAGGGGLVELSTDAVMYSVEATYHRSHCWLAAKQWEGLDGADQPPPEPIMSPLEPPRAIFEGGDGVIGSPPPIVGPSTPSPPLGTPPLAVRPRNLSPGRGRASSAFRSSIVIGLEPVPMDPPTSVFGPHQRSSSLGPRPPSAFMGSRSISGSNLVGMSTPRTGTPTTIAPTSGTTFDDILAGGTDDKNKGKQKEKEKEKEKKPSKKKGFFF</sequence>
<dbReference type="AlphaFoldDB" id="A0A162KNM4"/>
<feature type="compositionally biased region" description="Low complexity" evidence="1">
    <location>
        <begin position="1080"/>
        <end position="1097"/>
    </location>
</feature>
<feature type="compositionally biased region" description="Basic residues" evidence="1">
    <location>
        <begin position="1124"/>
        <end position="1133"/>
    </location>
</feature>
<accession>A0A162KNM4</accession>
<feature type="region of interest" description="Disordered" evidence="1">
    <location>
        <begin position="445"/>
        <end position="477"/>
    </location>
</feature>
<feature type="compositionally biased region" description="Polar residues" evidence="1">
    <location>
        <begin position="357"/>
        <end position="366"/>
    </location>
</feature>
<gene>
    <name evidence="3" type="ORF">LEL_01321</name>
</gene>
<feature type="compositionally biased region" description="Polar residues" evidence="1">
    <location>
        <begin position="302"/>
        <end position="311"/>
    </location>
</feature>
<proteinExistence type="predicted"/>
<feature type="compositionally biased region" description="Pro residues" evidence="1">
    <location>
        <begin position="318"/>
        <end position="327"/>
    </location>
</feature>
<feature type="compositionally biased region" description="Pro residues" evidence="1">
    <location>
        <begin position="991"/>
        <end position="1007"/>
    </location>
</feature>
<reference evidence="3 4" key="1">
    <citation type="journal article" date="2016" name="Genome Biol. Evol.">
        <title>Divergent and convergent evolution of fungal pathogenicity.</title>
        <authorList>
            <person name="Shang Y."/>
            <person name="Xiao G."/>
            <person name="Zheng P."/>
            <person name="Cen K."/>
            <person name="Zhan S."/>
            <person name="Wang C."/>
        </authorList>
    </citation>
    <scope>NUCLEOTIDE SEQUENCE [LARGE SCALE GENOMIC DNA]</scope>
    <source>
        <strain evidence="3 4">RCEF 1005</strain>
    </source>
</reference>
<feature type="compositionally biased region" description="Low complexity" evidence="1">
    <location>
        <begin position="12"/>
        <end position="41"/>
    </location>
</feature>
<dbReference type="PANTHER" id="PTHR39601:SF2">
    <property type="entry name" value="CHORIOGENIN HMINOR"/>
    <property type="match status" value="1"/>
</dbReference>
<dbReference type="Proteomes" id="UP000076881">
    <property type="component" value="Unassembled WGS sequence"/>
</dbReference>
<feature type="region of interest" description="Disordered" evidence="1">
    <location>
        <begin position="1"/>
        <end position="180"/>
    </location>
</feature>
<feature type="compositionally biased region" description="Low complexity" evidence="1">
    <location>
        <begin position="99"/>
        <end position="119"/>
    </location>
</feature>
<feature type="region of interest" description="Disordered" evidence="1">
    <location>
        <begin position="990"/>
        <end position="1024"/>
    </location>
</feature>
<feature type="compositionally biased region" description="Polar residues" evidence="1">
    <location>
        <begin position="160"/>
        <end position="169"/>
    </location>
</feature>
<feature type="compositionally biased region" description="Polar residues" evidence="1">
    <location>
        <begin position="1069"/>
        <end position="1078"/>
    </location>
</feature>
<evidence type="ECO:0000313" key="4">
    <source>
        <dbReference type="Proteomes" id="UP000076881"/>
    </source>
</evidence>
<keyword evidence="4" id="KW-1185">Reference proteome</keyword>
<dbReference type="STRING" id="1081108.A0A162KNM4"/>
<feature type="compositionally biased region" description="Basic and acidic residues" evidence="1">
    <location>
        <begin position="144"/>
        <end position="153"/>
    </location>
</feature>
<evidence type="ECO:0000256" key="1">
    <source>
        <dbReference type="SAM" id="MobiDB-lite"/>
    </source>
</evidence>
<feature type="region of interest" description="Disordered" evidence="1">
    <location>
        <begin position="208"/>
        <end position="366"/>
    </location>
</feature>
<evidence type="ECO:0000313" key="3">
    <source>
        <dbReference type="EMBL" id="OAA81776.1"/>
    </source>
</evidence>